<dbReference type="InterPro" id="IPR029058">
    <property type="entry name" value="AB_hydrolase_fold"/>
</dbReference>
<keyword evidence="1" id="KW-0732">Signal</keyword>
<keyword evidence="5" id="KW-1185">Reference proteome</keyword>
<accession>A0A6M4IS37</accession>
<dbReference type="Gene3D" id="2.140.10.30">
    <property type="entry name" value="Dipeptidylpeptidase IV, N-terminal domain"/>
    <property type="match status" value="1"/>
</dbReference>
<evidence type="ECO:0000259" key="3">
    <source>
        <dbReference type="Pfam" id="PF00930"/>
    </source>
</evidence>
<dbReference type="Pfam" id="PF07676">
    <property type="entry name" value="PD40"/>
    <property type="match status" value="1"/>
</dbReference>
<dbReference type="InterPro" id="IPR050278">
    <property type="entry name" value="Serine_Prot_S9B/DPPIV"/>
</dbReference>
<evidence type="ECO:0000259" key="2">
    <source>
        <dbReference type="Pfam" id="PF00326"/>
    </source>
</evidence>
<dbReference type="GO" id="GO:0006508">
    <property type="term" value="P:proteolysis"/>
    <property type="evidence" value="ECO:0007669"/>
    <property type="project" value="InterPro"/>
</dbReference>
<evidence type="ECO:0000313" key="4">
    <source>
        <dbReference type="EMBL" id="QJR37724.1"/>
    </source>
</evidence>
<dbReference type="KEGG" id="ggr:HKW67_20455"/>
<sequence length="734" mass="79908">MHSIARTLVVFLTIVAPSVAAPQALAQATSARTPLTIERITSGPSLAGAAPSSPTWSPDSRSVAFLWSDAAHPDRSLWLVERAGTIPRRLLPAKVAARVSEFAWTPDGAAIVFVEADSLWRLTIATGARTLLPSGRGEVSELALSPNGATVSFLRDGDLWLLPLSGTAPTRATSVAIAPIGEIPLGTYFGRDVEIGGATWSGPTPAYAWSPDSRTIAVHYVDRRGVPRFSMPYYLGDTVQMNTLRRGAPGQANEVRKVGLYDVGTRALRLVELPDSSRTRIVNFAWSTTGTLMIDRESDDAIDRTIHVLTAGEPTPRVAWHDHRDTRIYNDIASAWSADGRSIVLTGDLDDRYRLYRVVPGDVAPVALTSGPYDVAGVGIPRAATRSIDYVSSAPRPSERHVFRVSVDGGRTVRAPRQLTTRAGTHTPFVSPDGGSIALLSSSDLQPTELYLLDVRAGAVERRVTTSTTAEFATIPWIAPQYLRIRNGSDSLPLHIRVFYPPNIDSTKHYPVLFGPAYSNTVRNRWGGMNGMLQQYLALEKGYIVVQVDVRGSTGYGREFREKFLMDWGGGDLDDLESAVTYMKSLPFVDAARFGIWGSSYGGTLTVYSLLKKPGLFQAGVAGAAATDPYLFGSDDVAIVRRPQSHPATFTRGALQYAGNLSDHLLLIHGMQDDVVPFSSAVSLAEEFMKRGKDFDFAFAPTATHGWTQRPYYATYLLRKLVAHFDRYLGPGPR</sequence>
<dbReference type="InterPro" id="IPR002469">
    <property type="entry name" value="Peptidase_S9B_N"/>
</dbReference>
<dbReference type="SUPFAM" id="SSF82171">
    <property type="entry name" value="DPP6 N-terminal domain-like"/>
    <property type="match status" value="1"/>
</dbReference>
<dbReference type="GO" id="GO:0008239">
    <property type="term" value="F:dipeptidyl-peptidase activity"/>
    <property type="evidence" value="ECO:0007669"/>
    <property type="project" value="TreeGrafter"/>
</dbReference>
<dbReference type="GO" id="GO:0008236">
    <property type="term" value="F:serine-type peptidase activity"/>
    <property type="evidence" value="ECO:0007669"/>
    <property type="project" value="InterPro"/>
</dbReference>
<feature type="signal peptide" evidence="1">
    <location>
        <begin position="1"/>
        <end position="20"/>
    </location>
</feature>
<dbReference type="RefSeq" id="WP_171227159.1">
    <property type="nucleotide sequence ID" value="NZ_CP053085.1"/>
</dbReference>
<proteinExistence type="predicted"/>
<dbReference type="Pfam" id="PF00326">
    <property type="entry name" value="Peptidase_S9"/>
    <property type="match status" value="1"/>
</dbReference>
<dbReference type="Gene3D" id="3.40.50.1820">
    <property type="entry name" value="alpha/beta hydrolase"/>
    <property type="match status" value="1"/>
</dbReference>
<dbReference type="Proteomes" id="UP000500938">
    <property type="component" value="Chromosome"/>
</dbReference>
<dbReference type="PANTHER" id="PTHR11731:SF193">
    <property type="entry name" value="DIPEPTIDYL PEPTIDASE 9"/>
    <property type="match status" value="1"/>
</dbReference>
<dbReference type="PANTHER" id="PTHR11731">
    <property type="entry name" value="PROTEASE FAMILY S9B,C DIPEPTIDYL-PEPTIDASE IV-RELATED"/>
    <property type="match status" value="1"/>
</dbReference>
<dbReference type="EMBL" id="CP053085">
    <property type="protein sequence ID" value="QJR37724.1"/>
    <property type="molecule type" value="Genomic_DNA"/>
</dbReference>
<protein>
    <submittedName>
        <fullName evidence="4">S9 family peptidase</fullName>
    </submittedName>
</protein>
<dbReference type="InterPro" id="IPR011659">
    <property type="entry name" value="WD40"/>
</dbReference>
<feature type="domain" description="Dipeptidylpeptidase IV N-terminal" evidence="3">
    <location>
        <begin position="125"/>
        <end position="440"/>
    </location>
</feature>
<dbReference type="AlphaFoldDB" id="A0A6M4IS37"/>
<organism evidence="4 5">
    <name type="scientific">Gemmatimonas groenlandica</name>
    <dbReference type="NCBI Taxonomy" id="2732249"/>
    <lineage>
        <taxon>Bacteria</taxon>
        <taxon>Pseudomonadati</taxon>
        <taxon>Gemmatimonadota</taxon>
        <taxon>Gemmatimonadia</taxon>
        <taxon>Gemmatimonadales</taxon>
        <taxon>Gemmatimonadaceae</taxon>
        <taxon>Gemmatimonas</taxon>
    </lineage>
</organism>
<dbReference type="InterPro" id="IPR001375">
    <property type="entry name" value="Peptidase_S9_cat"/>
</dbReference>
<feature type="chain" id="PRO_5026655887" evidence="1">
    <location>
        <begin position="21"/>
        <end position="734"/>
    </location>
</feature>
<evidence type="ECO:0000313" key="5">
    <source>
        <dbReference type="Proteomes" id="UP000500938"/>
    </source>
</evidence>
<feature type="domain" description="Peptidase S9 prolyl oligopeptidase catalytic" evidence="2">
    <location>
        <begin position="534"/>
        <end position="730"/>
    </location>
</feature>
<evidence type="ECO:0000256" key="1">
    <source>
        <dbReference type="SAM" id="SignalP"/>
    </source>
</evidence>
<reference evidence="4 5" key="1">
    <citation type="submission" date="2020-05" db="EMBL/GenBank/DDBJ databases">
        <title>Complete genome sequence of Gemmatimonas greenlandica TET16.</title>
        <authorList>
            <person name="Zeng Y."/>
        </authorList>
    </citation>
    <scope>NUCLEOTIDE SEQUENCE [LARGE SCALE GENOMIC DNA]</scope>
    <source>
        <strain evidence="4 5">TET16</strain>
    </source>
</reference>
<dbReference type="Pfam" id="PF00930">
    <property type="entry name" value="DPPIV_N"/>
    <property type="match status" value="1"/>
</dbReference>
<name>A0A6M4IS37_9BACT</name>
<dbReference type="SUPFAM" id="SSF53474">
    <property type="entry name" value="alpha/beta-Hydrolases"/>
    <property type="match status" value="1"/>
</dbReference>
<gene>
    <name evidence="4" type="ORF">HKW67_20455</name>
</gene>